<evidence type="ECO:0000313" key="5">
    <source>
        <dbReference type="EMBL" id="KAH8511166.1"/>
    </source>
</evidence>
<evidence type="ECO:0000256" key="3">
    <source>
        <dbReference type="SAM" id="MobiDB-lite"/>
    </source>
</evidence>
<reference evidence="5" key="1">
    <citation type="journal article" date="2021" name="J. Hered.">
        <title>Genome Assembly of Salicaceae Populus deltoides (Eastern Cottonwood) I-69 Based on Nanopore Sequencing and Hi-C Technologies.</title>
        <authorList>
            <person name="Bai S."/>
            <person name="Wu H."/>
            <person name="Zhang J."/>
            <person name="Pan Z."/>
            <person name="Zhao W."/>
            <person name="Li Z."/>
            <person name="Tong C."/>
        </authorList>
    </citation>
    <scope>NUCLEOTIDE SEQUENCE</scope>
    <source>
        <tissue evidence="5">Leaf</tissue>
    </source>
</reference>
<dbReference type="InterPro" id="IPR008271">
    <property type="entry name" value="Ser/Thr_kinase_AS"/>
</dbReference>
<dbReference type="Proteomes" id="UP000807159">
    <property type="component" value="Chromosome 4"/>
</dbReference>
<dbReference type="AlphaFoldDB" id="A0A8T2Z1K0"/>
<dbReference type="InterPro" id="IPR050528">
    <property type="entry name" value="L-type_Lectin-RKs"/>
</dbReference>
<dbReference type="FunFam" id="1.10.510.10:FF:001731">
    <property type="match status" value="1"/>
</dbReference>
<dbReference type="GO" id="GO:0004672">
    <property type="term" value="F:protein kinase activity"/>
    <property type="evidence" value="ECO:0007669"/>
    <property type="project" value="InterPro"/>
</dbReference>
<dbReference type="InterPro" id="IPR000719">
    <property type="entry name" value="Prot_kinase_dom"/>
</dbReference>
<dbReference type="Pfam" id="PF00069">
    <property type="entry name" value="Pkinase"/>
    <property type="match status" value="1"/>
</dbReference>
<keyword evidence="1" id="KW-0547">Nucleotide-binding</keyword>
<gene>
    <name evidence="5" type="ORF">H0E87_008630</name>
</gene>
<proteinExistence type="predicted"/>
<dbReference type="InterPro" id="IPR011009">
    <property type="entry name" value="Kinase-like_dom_sf"/>
</dbReference>
<name>A0A8T2Z1K0_POPDE</name>
<evidence type="ECO:0000259" key="4">
    <source>
        <dbReference type="PROSITE" id="PS50011"/>
    </source>
</evidence>
<accession>A0A8T2Z1K0</accession>
<dbReference type="EMBL" id="JACEGQ020000004">
    <property type="protein sequence ID" value="KAH8511166.1"/>
    <property type="molecule type" value="Genomic_DNA"/>
</dbReference>
<keyword evidence="6" id="KW-1185">Reference proteome</keyword>
<evidence type="ECO:0000313" key="6">
    <source>
        <dbReference type="Proteomes" id="UP000807159"/>
    </source>
</evidence>
<sequence length="134" mass="15550">MEDQPHFSLAPRPPSLPSKHHTKKFHEFQPENCFAQQSKGKYLFDQPTVALNWSQRFRVIKGVALGLFYLHKEWEQVVIHRDVKASNVLLDGELNGRLGDFGLARLYENGSSNDPYYQKLLGILHLSMHELDKY</sequence>
<dbReference type="PROSITE" id="PS00108">
    <property type="entry name" value="PROTEIN_KINASE_ST"/>
    <property type="match status" value="1"/>
</dbReference>
<dbReference type="PROSITE" id="PS50011">
    <property type="entry name" value="PROTEIN_KINASE_DOM"/>
    <property type="match status" value="1"/>
</dbReference>
<protein>
    <recommendedName>
        <fullName evidence="4">Protein kinase domain-containing protein</fullName>
    </recommendedName>
</protein>
<organism evidence="5 6">
    <name type="scientific">Populus deltoides</name>
    <name type="common">Eastern poplar</name>
    <name type="synonym">Eastern cottonwood</name>
    <dbReference type="NCBI Taxonomy" id="3696"/>
    <lineage>
        <taxon>Eukaryota</taxon>
        <taxon>Viridiplantae</taxon>
        <taxon>Streptophyta</taxon>
        <taxon>Embryophyta</taxon>
        <taxon>Tracheophyta</taxon>
        <taxon>Spermatophyta</taxon>
        <taxon>Magnoliopsida</taxon>
        <taxon>eudicotyledons</taxon>
        <taxon>Gunneridae</taxon>
        <taxon>Pentapetalae</taxon>
        <taxon>rosids</taxon>
        <taxon>fabids</taxon>
        <taxon>Malpighiales</taxon>
        <taxon>Salicaceae</taxon>
        <taxon>Saliceae</taxon>
        <taxon>Populus</taxon>
    </lineage>
</organism>
<dbReference type="Gene3D" id="1.10.510.10">
    <property type="entry name" value="Transferase(Phosphotransferase) domain 1"/>
    <property type="match status" value="1"/>
</dbReference>
<comment type="caution">
    <text evidence="5">The sequence shown here is derived from an EMBL/GenBank/DDBJ whole genome shotgun (WGS) entry which is preliminary data.</text>
</comment>
<feature type="domain" description="Protein kinase" evidence="4">
    <location>
        <begin position="1"/>
        <end position="134"/>
    </location>
</feature>
<evidence type="ECO:0000256" key="1">
    <source>
        <dbReference type="ARBA" id="ARBA00022741"/>
    </source>
</evidence>
<dbReference type="GO" id="GO:0005524">
    <property type="term" value="F:ATP binding"/>
    <property type="evidence" value="ECO:0007669"/>
    <property type="project" value="UniProtKB-KW"/>
</dbReference>
<dbReference type="SUPFAM" id="SSF56112">
    <property type="entry name" value="Protein kinase-like (PK-like)"/>
    <property type="match status" value="1"/>
</dbReference>
<evidence type="ECO:0000256" key="2">
    <source>
        <dbReference type="ARBA" id="ARBA00022840"/>
    </source>
</evidence>
<keyword evidence="2" id="KW-0067">ATP-binding</keyword>
<dbReference type="PANTHER" id="PTHR27007">
    <property type="match status" value="1"/>
</dbReference>
<feature type="region of interest" description="Disordered" evidence="3">
    <location>
        <begin position="1"/>
        <end position="22"/>
    </location>
</feature>